<dbReference type="Proteomes" id="UP000261905">
    <property type="component" value="Unassembled WGS sequence"/>
</dbReference>
<evidence type="ECO:0000313" key="1">
    <source>
        <dbReference type="EMBL" id="REK74384.1"/>
    </source>
</evidence>
<reference evidence="1 2" key="1">
    <citation type="submission" date="2018-08" db="EMBL/GenBank/DDBJ databases">
        <title>Paenibacillus sp. M4BSY-1, whole genome shotgun sequence.</title>
        <authorList>
            <person name="Tuo L."/>
        </authorList>
    </citation>
    <scope>NUCLEOTIDE SEQUENCE [LARGE SCALE GENOMIC DNA]</scope>
    <source>
        <strain evidence="1 2">M4BSY-1</strain>
    </source>
</reference>
<name>A0A371PEN4_9BACL</name>
<dbReference type="EMBL" id="QUBQ01000003">
    <property type="protein sequence ID" value="REK74384.1"/>
    <property type="molecule type" value="Genomic_DNA"/>
</dbReference>
<evidence type="ECO:0000313" key="2">
    <source>
        <dbReference type="Proteomes" id="UP000261905"/>
    </source>
</evidence>
<protein>
    <submittedName>
        <fullName evidence="1">Uncharacterized protein</fullName>
    </submittedName>
</protein>
<dbReference type="OrthoDB" id="2638316at2"/>
<dbReference type="AlphaFoldDB" id="A0A371PEN4"/>
<comment type="caution">
    <text evidence="1">The sequence shown here is derived from an EMBL/GenBank/DDBJ whole genome shotgun (WGS) entry which is preliminary data.</text>
</comment>
<gene>
    <name evidence="1" type="ORF">DX130_17840</name>
</gene>
<proteinExistence type="predicted"/>
<dbReference type="RefSeq" id="WP_116047663.1">
    <property type="nucleotide sequence ID" value="NZ_QUBQ01000003.1"/>
</dbReference>
<accession>A0A371PEN4</accession>
<keyword evidence="2" id="KW-1185">Reference proteome</keyword>
<sequence length="60" mass="7040">MNGESEEIVERAFTKDQLLRARSWSARERNLLDALLENGETYSIPQVKQLAQTFMNRRVE</sequence>
<organism evidence="1 2">
    <name type="scientific">Paenibacillus paeoniae</name>
    <dbReference type="NCBI Taxonomy" id="2292705"/>
    <lineage>
        <taxon>Bacteria</taxon>
        <taxon>Bacillati</taxon>
        <taxon>Bacillota</taxon>
        <taxon>Bacilli</taxon>
        <taxon>Bacillales</taxon>
        <taxon>Paenibacillaceae</taxon>
        <taxon>Paenibacillus</taxon>
    </lineage>
</organism>